<feature type="compositionally biased region" description="Pro residues" evidence="1">
    <location>
        <begin position="39"/>
        <end position="50"/>
    </location>
</feature>
<feature type="compositionally biased region" description="Low complexity" evidence="1">
    <location>
        <begin position="22"/>
        <end position="38"/>
    </location>
</feature>
<feature type="region of interest" description="Disordered" evidence="1">
    <location>
        <begin position="22"/>
        <end position="51"/>
    </location>
</feature>
<keyword evidence="2" id="KW-0732">Signal</keyword>
<evidence type="ECO:0000256" key="2">
    <source>
        <dbReference type="SAM" id="SignalP"/>
    </source>
</evidence>
<name>A0ABX1SH74_9PSEU</name>
<evidence type="ECO:0000256" key="1">
    <source>
        <dbReference type="SAM" id="MobiDB-lite"/>
    </source>
</evidence>
<dbReference type="Proteomes" id="UP000820669">
    <property type="component" value="Unassembled WGS sequence"/>
</dbReference>
<protein>
    <submittedName>
        <fullName evidence="3">Uncharacterized protein</fullName>
    </submittedName>
</protein>
<sequence length="81" mass="8165">MLPLTPPAVLTAVLAFHPASASAPTADAPLPAPTAETAPAPPSTPLPLTSPCPAYLGPQCDSVEHEGWTQAQDLAAMVLGR</sequence>
<keyword evidence="4" id="KW-1185">Reference proteome</keyword>
<accession>A0ABX1SH74</accession>
<feature type="chain" id="PRO_5046364557" evidence="2">
    <location>
        <begin position="22"/>
        <end position="81"/>
    </location>
</feature>
<gene>
    <name evidence="3" type="ORF">HF526_26960</name>
</gene>
<dbReference type="RefSeq" id="WP_169384380.1">
    <property type="nucleotide sequence ID" value="NZ_JAAXLA010000068.1"/>
</dbReference>
<evidence type="ECO:0000313" key="4">
    <source>
        <dbReference type="Proteomes" id="UP000820669"/>
    </source>
</evidence>
<evidence type="ECO:0000313" key="3">
    <source>
        <dbReference type="EMBL" id="NMI00917.1"/>
    </source>
</evidence>
<dbReference type="EMBL" id="JAAXLA010000068">
    <property type="protein sequence ID" value="NMI00917.1"/>
    <property type="molecule type" value="Genomic_DNA"/>
</dbReference>
<reference evidence="3 4" key="1">
    <citation type="submission" date="2020-04" db="EMBL/GenBank/DDBJ databases">
        <authorList>
            <person name="Klaysubun C."/>
            <person name="Duangmal K."/>
            <person name="Lipun K."/>
        </authorList>
    </citation>
    <scope>NUCLEOTIDE SEQUENCE [LARGE SCALE GENOMIC DNA]</scope>
    <source>
        <strain evidence="3 4">K10HN5</strain>
    </source>
</reference>
<organism evidence="3 4">
    <name type="scientific">Pseudonocardia acidicola</name>
    <dbReference type="NCBI Taxonomy" id="2724939"/>
    <lineage>
        <taxon>Bacteria</taxon>
        <taxon>Bacillati</taxon>
        <taxon>Actinomycetota</taxon>
        <taxon>Actinomycetes</taxon>
        <taxon>Pseudonocardiales</taxon>
        <taxon>Pseudonocardiaceae</taxon>
        <taxon>Pseudonocardia</taxon>
    </lineage>
</organism>
<feature type="signal peptide" evidence="2">
    <location>
        <begin position="1"/>
        <end position="21"/>
    </location>
</feature>
<comment type="caution">
    <text evidence="3">The sequence shown here is derived from an EMBL/GenBank/DDBJ whole genome shotgun (WGS) entry which is preliminary data.</text>
</comment>
<proteinExistence type="predicted"/>